<dbReference type="WBParaSite" id="Bm18635.1">
    <property type="protein sequence ID" value="Bm18635.1"/>
    <property type="gene ID" value="WBGene00306117"/>
</dbReference>
<name>A0A912H163_BRUMA</name>
<dbReference type="Proteomes" id="UP000006672">
    <property type="component" value="Unassembled WGS sequence"/>
</dbReference>
<feature type="chain" id="PRO_5036711532" evidence="1">
    <location>
        <begin position="19"/>
        <end position="58"/>
    </location>
</feature>
<keyword evidence="2" id="KW-1185">Reference proteome</keyword>
<keyword evidence="1" id="KW-0732">Signal</keyword>
<reference evidence="2" key="1">
    <citation type="journal article" date="2007" name="Science">
        <title>Draft genome of the filarial nematode parasite Brugia malayi.</title>
        <authorList>
            <person name="Ghedin E."/>
            <person name="Wang S."/>
            <person name="Spiro D."/>
            <person name="Caler E."/>
            <person name="Zhao Q."/>
            <person name="Crabtree J."/>
            <person name="Allen J.E."/>
            <person name="Delcher A.L."/>
            <person name="Guiliano D.B."/>
            <person name="Miranda-Saavedra D."/>
            <person name="Angiuoli S.V."/>
            <person name="Creasy T."/>
            <person name="Amedeo P."/>
            <person name="Haas B."/>
            <person name="El-Sayed N.M."/>
            <person name="Wortman J.R."/>
            <person name="Feldblyum T."/>
            <person name="Tallon L."/>
            <person name="Schatz M."/>
            <person name="Shumway M."/>
            <person name="Koo H."/>
            <person name="Salzberg S.L."/>
            <person name="Schobel S."/>
            <person name="Pertea M."/>
            <person name="Pop M."/>
            <person name="White O."/>
            <person name="Barton G.J."/>
            <person name="Carlow C.K."/>
            <person name="Crawford M.J."/>
            <person name="Daub J."/>
            <person name="Dimmic M.W."/>
            <person name="Estes C.F."/>
            <person name="Foster J.M."/>
            <person name="Ganatra M."/>
            <person name="Gregory W.F."/>
            <person name="Johnson N.M."/>
            <person name="Jin J."/>
            <person name="Komuniecki R."/>
            <person name="Korf I."/>
            <person name="Kumar S."/>
            <person name="Laney S."/>
            <person name="Li B.W."/>
            <person name="Li W."/>
            <person name="Lindblom T.H."/>
            <person name="Lustigman S."/>
            <person name="Ma D."/>
            <person name="Maina C.V."/>
            <person name="Martin D.M."/>
            <person name="McCarter J.P."/>
            <person name="McReynolds L."/>
            <person name="Mitreva M."/>
            <person name="Nutman T.B."/>
            <person name="Parkinson J."/>
            <person name="Peregrin-Alvarez J.M."/>
            <person name="Poole C."/>
            <person name="Ren Q."/>
            <person name="Saunders L."/>
            <person name="Sluder A.E."/>
            <person name="Smith K."/>
            <person name="Stanke M."/>
            <person name="Unnasch T.R."/>
            <person name="Ware J."/>
            <person name="Wei A.D."/>
            <person name="Weil G."/>
            <person name="Williams D.J."/>
            <person name="Zhang Y."/>
            <person name="Williams S.A."/>
            <person name="Fraser-Liggett C."/>
            <person name="Slatko B."/>
            <person name="Blaxter M.L."/>
            <person name="Scott A.L."/>
        </authorList>
    </citation>
    <scope>NUCLEOTIDE SEQUENCE</scope>
    <source>
        <strain evidence="2">FR3</strain>
    </source>
</reference>
<evidence type="ECO:0000313" key="3">
    <source>
        <dbReference type="WBParaSite" id="Bm18635.1"/>
    </source>
</evidence>
<accession>A0A912H163</accession>
<feature type="signal peptide" evidence="1">
    <location>
        <begin position="1"/>
        <end position="18"/>
    </location>
</feature>
<evidence type="ECO:0000313" key="2">
    <source>
        <dbReference type="Proteomes" id="UP000006672"/>
    </source>
</evidence>
<dbReference type="AlphaFoldDB" id="A0A912H163"/>
<organism evidence="2 3">
    <name type="scientific">Brugia malayi</name>
    <name type="common">Filarial nematode worm</name>
    <dbReference type="NCBI Taxonomy" id="6279"/>
    <lineage>
        <taxon>Eukaryota</taxon>
        <taxon>Metazoa</taxon>
        <taxon>Ecdysozoa</taxon>
        <taxon>Nematoda</taxon>
        <taxon>Chromadorea</taxon>
        <taxon>Rhabditida</taxon>
        <taxon>Spirurina</taxon>
        <taxon>Spiruromorpha</taxon>
        <taxon>Filarioidea</taxon>
        <taxon>Onchocercidae</taxon>
        <taxon>Brugia</taxon>
    </lineage>
</organism>
<sequence length="58" mass="7021">MKMHRQLTSFLYLGYVAAESPCRKADRNKYMYDTLHHHYLSPCNNTDRNILSFKRKQQ</sequence>
<reference evidence="3" key="2">
    <citation type="submission" date="2022-10" db="UniProtKB">
        <authorList>
            <consortium name="WormBaseParasite"/>
        </authorList>
    </citation>
    <scope>IDENTIFICATION</scope>
</reference>
<proteinExistence type="predicted"/>
<protein>
    <submittedName>
        <fullName evidence="3">Secreted protein</fullName>
    </submittedName>
</protein>
<evidence type="ECO:0000256" key="1">
    <source>
        <dbReference type="SAM" id="SignalP"/>
    </source>
</evidence>